<proteinExistence type="inferred from homology"/>
<feature type="domain" description="Tyr recombinase" evidence="6">
    <location>
        <begin position="174"/>
        <end position="373"/>
    </location>
</feature>
<dbReference type="InterPro" id="IPR002104">
    <property type="entry name" value="Integrase_catalytic"/>
</dbReference>
<dbReference type="AlphaFoldDB" id="A0A387BMG1"/>
<feature type="domain" description="Core-binding (CB)" evidence="7">
    <location>
        <begin position="73"/>
        <end position="153"/>
    </location>
</feature>
<dbReference type="GO" id="GO:0006310">
    <property type="term" value="P:DNA recombination"/>
    <property type="evidence" value="ECO:0007669"/>
    <property type="project" value="UniProtKB-KW"/>
</dbReference>
<evidence type="ECO:0000259" key="6">
    <source>
        <dbReference type="PROSITE" id="PS51898"/>
    </source>
</evidence>
<gene>
    <name evidence="8" type="ORF">D7I44_10195</name>
</gene>
<dbReference type="CDD" id="cd01189">
    <property type="entry name" value="INT_ICEBs1_C_like"/>
    <property type="match status" value="1"/>
</dbReference>
<keyword evidence="3 5" id="KW-0238">DNA-binding</keyword>
<dbReference type="InterPro" id="IPR011010">
    <property type="entry name" value="DNA_brk_join_enz"/>
</dbReference>
<dbReference type="PROSITE" id="PS51900">
    <property type="entry name" value="CB"/>
    <property type="match status" value="1"/>
</dbReference>
<accession>A0A387BMG1</accession>
<dbReference type="GO" id="GO:0015074">
    <property type="term" value="P:DNA integration"/>
    <property type="evidence" value="ECO:0007669"/>
    <property type="project" value="UniProtKB-KW"/>
</dbReference>
<evidence type="ECO:0000313" key="8">
    <source>
        <dbReference type="EMBL" id="AYG03868.1"/>
    </source>
</evidence>
<evidence type="ECO:0000256" key="3">
    <source>
        <dbReference type="ARBA" id="ARBA00023125"/>
    </source>
</evidence>
<dbReference type="SUPFAM" id="SSF56349">
    <property type="entry name" value="DNA breaking-rejoining enzymes"/>
    <property type="match status" value="1"/>
</dbReference>
<evidence type="ECO:0000256" key="1">
    <source>
        <dbReference type="ARBA" id="ARBA00008857"/>
    </source>
</evidence>
<dbReference type="InterPro" id="IPR044068">
    <property type="entry name" value="CB"/>
</dbReference>
<keyword evidence="2" id="KW-0229">DNA integration</keyword>
<dbReference type="InterPro" id="IPR050808">
    <property type="entry name" value="Phage_Integrase"/>
</dbReference>
<evidence type="ECO:0000256" key="5">
    <source>
        <dbReference type="PROSITE-ProRule" id="PRU01248"/>
    </source>
</evidence>
<dbReference type="EMBL" id="CP032624">
    <property type="protein sequence ID" value="AYG03868.1"/>
    <property type="molecule type" value="Genomic_DNA"/>
</dbReference>
<evidence type="ECO:0000259" key="7">
    <source>
        <dbReference type="PROSITE" id="PS51900"/>
    </source>
</evidence>
<dbReference type="Pfam" id="PF00589">
    <property type="entry name" value="Phage_integrase"/>
    <property type="match status" value="1"/>
</dbReference>
<dbReference type="PROSITE" id="PS51898">
    <property type="entry name" value="TYR_RECOMBINASE"/>
    <property type="match status" value="1"/>
</dbReference>
<dbReference type="Gene3D" id="1.10.150.130">
    <property type="match status" value="1"/>
</dbReference>
<organism evidence="8 9">
    <name type="scientific">Gryllotalpicola protaetiae</name>
    <dbReference type="NCBI Taxonomy" id="2419771"/>
    <lineage>
        <taxon>Bacteria</taxon>
        <taxon>Bacillati</taxon>
        <taxon>Actinomycetota</taxon>
        <taxon>Actinomycetes</taxon>
        <taxon>Micrococcales</taxon>
        <taxon>Microbacteriaceae</taxon>
        <taxon>Gryllotalpicola</taxon>
    </lineage>
</organism>
<dbReference type="GO" id="GO:0003677">
    <property type="term" value="F:DNA binding"/>
    <property type="evidence" value="ECO:0007669"/>
    <property type="project" value="UniProtKB-UniRule"/>
</dbReference>
<keyword evidence="4" id="KW-0233">DNA recombination</keyword>
<name>A0A387BMG1_9MICO</name>
<dbReference type="KEGG" id="gry:D7I44_10195"/>
<protein>
    <submittedName>
        <fullName evidence="8">Site-specific integrase</fullName>
    </submittedName>
</protein>
<comment type="similarity">
    <text evidence="1">Belongs to the 'phage' integrase family.</text>
</comment>
<dbReference type="PANTHER" id="PTHR30629">
    <property type="entry name" value="PROPHAGE INTEGRASE"/>
    <property type="match status" value="1"/>
</dbReference>
<dbReference type="OrthoDB" id="4326943at2"/>
<reference evidence="8 9" key="1">
    <citation type="submission" date="2018-09" db="EMBL/GenBank/DDBJ databases">
        <title>Genome sequencing of strain 2DFW10M-5.</title>
        <authorList>
            <person name="Heo J."/>
            <person name="Kim S.-J."/>
            <person name="Kwon S.-W."/>
        </authorList>
    </citation>
    <scope>NUCLEOTIDE SEQUENCE [LARGE SCALE GENOMIC DNA]</scope>
    <source>
        <strain evidence="8 9">2DFW10M-5</strain>
    </source>
</reference>
<dbReference type="InterPro" id="IPR010998">
    <property type="entry name" value="Integrase_recombinase_N"/>
</dbReference>
<evidence type="ECO:0000256" key="4">
    <source>
        <dbReference type="ARBA" id="ARBA00023172"/>
    </source>
</evidence>
<evidence type="ECO:0000256" key="2">
    <source>
        <dbReference type="ARBA" id="ARBA00022908"/>
    </source>
</evidence>
<dbReference type="Gene3D" id="1.10.443.10">
    <property type="entry name" value="Intergrase catalytic core"/>
    <property type="match status" value="1"/>
</dbReference>
<dbReference type="PANTHER" id="PTHR30629:SF2">
    <property type="entry name" value="PROPHAGE INTEGRASE INTS-RELATED"/>
    <property type="match status" value="1"/>
</dbReference>
<keyword evidence="9" id="KW-1185">Reference proteome</keyword>
<dbReference type="InterPro" id="IPR013762">
    <property type="entry name" value="Integrase-like_cat_sf"/>
</dbReference>
<sequence length="379" mass="41251">MVRPRTPIGSYGAIRVQQLDGAKWRARTRYRFDDGVLRQIERFGPSRAKARNALQRALAVVESAPTAPLKRETTLSVLADAFLATKADRAPRTVDTYRQTIEHLIRPGIGSLAVSEASTDRLGRFIAGVSANNGPGAAKACRAVLSGMMGLAARSDLVRVNPIREVDRITRKRGGATAVPLDQLAELLSAVTHDERLRELDQADVILFLASTGCRLGEALAVRWSSVDLDRGLLTVNANVVRAHGKGVLLQDHPKTAAGARTIAIPQTLVELLRQREERFRVANTHDLVFPTIRGHIRDPRNSTRSWSQELTRLGFPGVTSHSFRKTVATALDQAGMTAREIAEYLGHANPSLTQDVYMAKNTGGIRAAAALDNVVRSA</sequence>
<dbReference type="Proteomes" id="UP000275069">
    <property type="component" value="Chromosome"/>
</dbReference>
<evidence type="ECO:0000313" key="9">
    <source>
        <dbReference type="Proteomes" id="UP000275069"/>
    </source>
</evidence>